<evidence type="ECO:0000256" key="1">
    <source>
        <dbReference type="ARBA" id="ARBA00023015"/>
    </source>
</evidence>
<dbReference type="SUPFAM" id="SSF51215">
    <property type="entry name" value="Regulatory protein AraC"/>
    <property type="match status" value="1"/>
</dbReference>
<dbReference type="Proteomes" id="UP000310532">
    <property type="component" value="Unassembled WGS sequence"/>
</dbReference>
<dbReference type="Pfam" id="PF12833">
    <property type="entry name" value="HTH_18"/>
    <property type="match status" value="1"/>
</dbReference>
<dbReference type="Gene3D" id="2.60.120.10">
    <property type="entry name" value="Jelly Rolls"/>
    <property type="match status" value="1"/>
</dbReference>
<feature type="domain" description="HTH araC/xylS-type" evidence="4">
    <location>
        <begin position="176"/>
        <end position="276"/>
    </location>
</feature>
<gene>
    <name evidence="5" type="ORF">E5355_16825</name>
</gene>
<evidence type="ECO:0000259" key="4">
    <source>
        <dbReference type="PROSITE" id="PS01124"/>
    </source>
</evidence>
<dbReference type="PANTHER" id="PTHR43280:SF28">
    <property type="entry name" value="HTH-TYPE TRANSCRIPTIONAL ACTIVATOR RHAS"/>
    <property type="match status" value="1"/>
</dbReference>
<accession>A0A4S2AHG1</accession>
<dbReference type="SUPFAM" id="SSF46689">
    <property type="entry name" value="Homeodomain-like"/>
    <property type="match status" value="2"/>
</dbReference>
<dbReference type="PROSITE" id="PS01124">
    <property type="entry name" value="HTH_ARAC_FAMILY_2"/>
    <property type="match status" value="1"/>
</dbReference>
<keyword evidence="1" id="KW-0805">Transcription regulation</keyword>
<evidence type="ECO:0000313" key="6">
    <source>
        <dbReference type="Proteomes" id="UP000310532"/>
    </source>
</evidence>
<dbReference type="RefSeq" id="WP_136000165.1">
    <property type="nucleotide sequence ID" value="NZ_SRYZ01000058.1"/>
</dbReference>
<protein>
    <submittedName>
        <fullName evidence="5">AraC family transcriptional regulator</fullName>
    </submittedName>
</protein>
<dbReference type="EMBL" id="SRYZ01000058">
    <property type="protein sequence ID" value="TGY00221.1"/>
    <property type="molecule type" value="Genomic_DNA"/>
</dbReference>
<reference evidence="5 6" key="1">
    <citation type="submission" date="2019-04" db="EMBL/GenBank/DDBJ databases">
        <title>Microbes associate with the intestines of laboratory mice.</title>
        <authorList>
            <person name="Navarre W."/>
            <person name="Wong E."/>
            <person name="Huang K."/>
            <person name="Tropini C."/>
            <person name="Ng K."/>
            <person name="Yu B."/>
        </authorList>
    </citation>
    <scope>NUCLEOTIDE SEQUENCE [LARGE SCALE GENOMIC DNA]</scope>
    <source>
        <strain evidence="5 6">NM69_E16B</strain>
    </source>
</reference>
<comment type="caution">
    <text evidence="5">The sequence shown here is derived from an EMBL/GenBank/DDBJ whole genome shotgun (WGS) entry which is preliminary data.</text>
</comment>
<proteinExistence type="predicted"/>
<dbReference type="SMART" id="SM00342">
    <property type="entry name" value="HTH_ARAC"/>
    <property type="match status" value="1"/>
</dbReference>
<dbReference type="InterPro" id="IPR009057">
    <property type="entry name" value="Homeodomain-like_sf"/>
</dbReference>
<dbReference type="InterPro" id="IPR014710">
    <property type="entry name" value="RmlC-like_jellyroll"/>
</dbReference>
<name>A0A4S2AHG1_9BACE</name>
<dbReference type="Pfam" id="PF02311">
    <property type="entry name" value="AraC_binding"/>
    <property type="match status" value="1"/>
</dbReference>
<dbReference type="GO" id="GO:0003700">
    <property type="term" value="F:DNA-binding transcription factor activity"/>
    <property type="evidence" value="ECO:0007669"/>
    <property type="project" value="InterPro"/>
</dbReference>
<dbReference type="AlphaFoldDB" id="A0A4S2AHG1"/>
<dbReference type="GO" id="GO:0043565">
    <property type="term" value="F:sequence-specific DNA binding"/>
    <property type="evidence" value="ECO:0007669"/>
    <property type="project" value="InterPro"/>
</dbReference>
<keyword evidence="2" id="KW-0238">DNA-binding</keyword>
<dbReference type="PANTHER" id="PTHR43280">
    <property type="entry name" value="ARAC-FAMILY TRANSCRIPTIONAL REGULATOR"/>
    <property type="match status" value="1"/>
</dbReference>
<dbReference type="InterPro" id="IPR018060">
    <property type="entry name" value="HTH_AraC"/>
</dbReference>
<organism evidence="5 6">
    <name type="scientific">Bacteroides muris</name>
    <name type="common">ex Afrizal et al. 2022</name>
    <dbReference type="NCBI Taxonomy" id="2516960"/>
    <lineage>
        <taxon>Bacteria</taxon>
        <taxon>Pseudomonadati</taxon>
        <taxon>Bacteroidota</taxon>
        <taxon>Bacteroidia</taxon>
        <taxon>Bacteroidales</taxon>
        <taxon>Bacteroidaceae</taxon>
        <taxon>Bacteroides</taxon>
    </lineage>
</organism>
<dbReference type="Gene3D" id="1.10.10.60">
    <property type="entry name" value="Homeodomain-like"/>
    <property type="match status" value="2"/>
</dbReference>
<keyword evidence="6" id="KW-1185">Reference proteome</keyword>
<evidence type="ECO:0000256" key="2">
    <source>
        <dbReference type="ARBA" id="ARBA00023125"/>
    </source>
</evidence>
<dbReference type="InterPro" id="IPR003313">
    <property type="entry name" value="AraC-bd"/>
</dbReference>
<evidence type="ECO:0000313" key="5">
    <source>
        <dbReference type="EMBL" id="TGY00221.1"/>
    </source>
</evidence>
<evidence type="ECO:0000256" key="3">
    <source>
        <dbReference type="ARBA" id="ARBA00023163"/>
    </source>
</evidence>
<keyword evidence="3" id="KW-0804">Transcription</keyword>
<dbReference type="InterPro" id="IPR037923">
    <property type="entry name" value="HTH-like"/>
</dbReference>
<sequence>MKKENLHQPFEISVKELEESPLKEHEHTFFELVYILSGVGLQCINNSKFNYHEGHMFLITPQDCHSFDIHTTTKFLFIRFNDIYIHSDFFGATNIKNLEFILQHANHQPGCILKNIADKSLVKAIIEALIREHVNRDLYNKELIHQLINTLIVIVTRNIAKYLPEKIDERSEEKTLDILQYIQNNIYNPNMIKADVISQHFGISQNYLGRYFKKHTNETMQQYIINYKLKLIENRLLHSEMRINEIATELGFTDESHLNKLFKKYKGIIPSEFRKMNL</sequence>